<accession>A0A7X5V3K9</accession>
<gene>
    <name evidence="2" type="ORF">FHR20_003682</name>
</gene>
<keyword evidence="3" id="KW-1185">Reference proteome</keyword>
<feature type="transmembrane region" description="Helical" evidence="1">
    <location>
        <begin position="252"/>
        <end position="272"/>
    </location>
</feature>
<evidence type="ECO:0000313" key="3">
    <source>
        <dbReference type="Proteomes" id="UP000564677"/>
    </source>
</evidence>
<sequence>MLDAVRAEALKLRRHRATWMMVWIYPIAITLIVAGMLVYGAFRAHGVPAPAQPALEWIRESTTLWKLPASPPGRFLIAGFCAVVFAGEYGWNTWKLIIPARARWQLIAAKWVVALGFLTIALIAADLITLIGSWLGSFQGDGIPAGVTLAAVLEAHWQAGAHALLPIVYTIAFAGLFAILTQSILATVILSIALVVIEGLWPLIGLFLHQYVPALTETLVRVLPFYHLANLKTWASGAGLTMPLGPDAVVSMSWGMSFAVLMGWILAAAAATQLRFLRQDLN</sequence>
<keyword evidence="1" id="KW-0812">Transmembrane</keyword>
<reference evidence="2 3" key="1">
    <citation type="submission" date="2020-03" db="EMBL/GenBank/DDBJ databases">
        <title>Genomic Encyclopedia of Type Strains, Phase IV (KMG-IV): sequencing the most valuable type-strain genomes for metagenomic binning, comparative biology and taxonomic classification.</title>
        <authorList>
            <person name="Goeker M."/>
        </authorList>
    </citation>
    <scope>NUCLEOTIDE SEQUENCE [LARGE SCALE GENOMIC DNA]</scope>
    <source>
        <strain evidence="2 3">DSM 4733</strain>
    </source>
</reference>
<comment type="caution">
    <text evidence="2">The sequence shown here is derived from an EMBL/GenBank/DDBJ whole genome shotgun (WGS) entry which is preliminary data.</text>
</comment>
<keyword evidence="1" id="KW-0472">Membrane</keyword>
<dbReference type="Pfam" id="PF12730">
    <property type="entry name" value="ABC2_membrane_4"/>
    <property type="match status" value="1"/>
</dbReference>
<dbReference type="Proteomes" id="UP000564677">
    <property type="component" value="Unassembled WGS sequence"/>
</dbReference>
<feature type="transmembrane region" description="Helical" evidence="1">
    <location>
        <begin position="21"/>
        <end position="42"/>
    </location>
</feature>
<feature type="transmembrane region" description="Helical" evidence="1">
    <location>
        <begin position="111"/>
        <end position="135"/>
    </location>
</feature>
<evidence type="ECO:0000313" key="2">
    <source>
        <dbReference type="EMBL" id="NIJ66706.1"/>
    </source>
</evidence>
<feature type="transmembrane region" description="Helical" evidence="1">
    <location>
        <begin position="184"/>
        <end position="208"/>
    </location>
</feature>
<proteinExistence type="predicted"/>
<dbReference type="RefSeq" id="WP_167301025.1">
    <property type="nucleotide sequence ID" value="NZ_JAASQV010000004.1"/>
</dbReference>
<feature type="transmembrane region" description="Helical" evidence="1">
    <location>
        <begin position="73"/>
        <end position="91"/>
    </location>
</feature>
<protein>
    <submittedName>
        <fullName evidence="2">ABC-type transport system involved in multi-copper enzyme maturation permease subunit</fullName>
    </submittedName>
</protein>
<feature type="transmembrane region" description="Helical" evidence="1">
    <location>
        <begin position="155"/>
        <end position="177"/>
    </location>
</feature>
<dbReference type="EMBL" id="JAASQV010000004">
    <property type="protein sequence ID" value="NIJ66706.1"/>
    <property type="molecule type" value="Genomic_DNA"/>
</dbReference>
<dbReference type="AlphaFoldDB" id="A0A7X5V3K9"/>
<keyword evidence="1" id="KW-1133">Transmembrane helix</keyword>
<organism evidence="2 3">
    <name type="scientific">Sphingomonas leidyi</name>
    <dbReference type="NCBI Taxonomy" id="68569"/>
    <lineage>
        <taxon>Bacteria</taxon>
        <taxon>Pseudomonadati</taxon>
        <taxon>Pseudomonadota</taxon>
        <taxon>Alphaproteobacteria</taxon>
        <taxon>Sphingomonadales</taxon>
        <taxon>Sphingomonadaceae</taxon>
        <taxon>Sphingomonas</taxon>
    </lineage>
</organism>
<name>A0A7X5V3K9_9SPHN</name>
<evidence type="ECO:0000256" key="1">
    <source>
        <dbReference type="SAM" id="Phobius"/>
    </source>
</evidence>